<dbReference type="Pfam" id="PF01370">
    <property type="entry name" value="Epimerase"/>
    <property type="match status" value="1"/>
</dbReference>
<dbReference type="PANTHER" id="PTHR43000">
    <property type="entry name" value="DTDP-D-GLUCOSE 4,6-DEHYDRATASE-RELATED"/>
    <property type="match status" value="1"/>
</dbReference>
<dbReference type="SUPFAM" id="SSF51735">
    <property type="entry name" value="NAD(P)-binding Rossmann-fold domains"/>
    <property type="match status" value="1"/>
</dbReference>
<feature type="domain" description="NAD-dependent epimerase/dehydratase" evidence="2">
    <location>
        <begin position="7"/>
        <end position="235"/>
    </location>
</feature>
<evidence type="ECO:0000313" key="4">
    <source>
        <dbReference type="Proteomes" id="UP000433406"/>
    </source>
</evidence>
<evidence type="ECO:0000256" key="1">
    <source>
        <dbReference type="ARBA" id="ARBA00007637"/>
    </source>
</evidence>
<dbReference type="InterPro" id="IPR036291">
    <property type="entry name" value="NAD(P)-bd_dom_sf"/>
</dbReference>
<dbReference type="EMBL" id="WLCI01000013">
    <property type="protein sequence ID" value="MTB95817.1"/>
    <property type="molecule type" value="Genomic_DNA"/>
</dbReference>
<keyword evidence="4" id="KW-1185">Reference proteome</keyword>
<dbReference type="Gene3D" id="3.40.50.720">
    <property type="entry name" value="NAD(P)-binding Rossmann-like Domain"/>
    <property type="match status" value="1"/>
</dbReference>
<dbReference type="Gene3D" id="3.90.25.10">
    <property type="entry name" value="UDP-galactose 4-epimerase, domain 1"/>
    <property type="match status" value="1"/>
</dbReference>
<sequence length="312" mass="33167">MGQPMRILVTGASGFVGSHLIRELRAAGHLVVGLGSTVPEPATSALLEDFVSVDLADHWPTLPDADGIVHLAALSAVGPSFDDPQRYLSTNTAMVTHLGEYLLAASSPARVLLVSSGAVYDPRQPLPIGESGKLAFTSPYALSKVATEHQAAYYTSRGLPFVVVRPFNHIGPGQRPGFLVPDLYGQVRASQASGEPMTVGDLETERDYTDVRDVVHAYRLLLESDDATGGTFNICSGQALSGRVLLRELTKAMGVGDVAVEVDPRRLRPGDPRRIVGDASAVERAVGWRPKFSVGQTVRDFVATEAAHTSSG</sequence>
<dbReference type="InterPro" id="IPR001509">
    <property type="entry name" value="Epimerase_deHydtase"/>
</dbReference>
<protein>
    <submittedName>
        <fullName evidence="3">NAD-dependent epimerase/dehydratase family protein</fullName>
    </submittedName>
</protein>
<proteinExistence type="inferred from homology"/>
<comment type="caution">
    <text evidence="3">The sequence shown here is derived from an EMBL/GenBank/DDBJ whole genome shotgun (WGS) entry which is preliminary data.</text>
</comment>
<evidence type="ECO:0000259" key="2">
    <source>
        <dbReference type="Pfam" id="PF01370"/>
    </source>
</evidence>
<dbReference type="Proteomes" id="UP000433406">
    <property type="component" value="Unassembled WGS sequence"/>
</dbReference>
<reference evidence="3 4" key="1">
    <citation type="submission" date="2019-10" db="EMBL/GenBank/DDBJ databases">
        <title>Nocardioides novel species isolated from the excrement of Marmot.</title>
        <authorList>
            <person name="Zhang G."/>
        </authorList>
    </citation>
    <scope>NUCLEOTIDE SEQUENCE [LARGE SCALE GENOMIC DNA]</scope>
    <source>
        <strain evidence="4">zg-579</strain>
    </source>
</reference>
<organism evidence="3 4">
    <name type="scientific">Nocardioides marmotae</name>
    <dbReference type="NCBI Taxonomy" id="2663857"/>
    <lineage>
        <taxon>Bacteria</taxon>
        <taxon>Bacillati</taxon>
        <taxon>Actinomycetota</taxon>
        <taxon>Actinomycetes</taxon>
        <taxon>Propionibacteriales</taxon>
        <taxon>Nocardioidaceae</taxon>
        <taxon>Nocardioides</taxon>
    </lineage>
</organism>
<name>A0A6I3JCG5_9ACTN</name>
<dbReference type="AlphaFoldDB" id="A0A6I3JCG5"/>
<comment type="similarity">
    <text evidence="1">Belongs to the NAD(P)-dependent epimerase/dehydratase family.</text>
</comment>
<accession>A0A6I3JCG5</accession>
<evidence type="ECO:0000313" key="3">
    <source>
        <dbReference type="EMBL" id="MTB95817.1"/>
    </source>
</evidence>
<gene>
    <name evidence="3" type="ORF">GGQ22_12060</name>
</gene>